<feature type="domain" description="Peptidase M60" evidence="1">
    <location>
        <begin position="55"/>
        <end position="351"/>
    </location>
</feature>
<dbReference type="Gene3D" id="2.60.120.1250">
    <property type="entry name" value="Peptidase M60, enhancin-like domain 1"/>
    <property type="match status" value="1"/>
</dbReference>
<organism evidence="2 3">
    <name type="scientific">Listeria floridensis FSL S10-1187</name>
    <dbReference type="NCBI Taxonomy" id="1265817"/>
    <lineage>
        <taxon>Bacteria</taxon>
        <taxon>Bacillati</taxon>
        <taxon>Bacillota</taxon>
        <taxon>Bacilli</taxon>
        <taxon>Bacillales</taxon>
        <taxon>Listeriaceae</taxon>
        <taxon>Listeria</taxon>
    </lineage>
</organism>
<dbReference type="Pfam" id="PF13402">
    <property type="entry name" value="Peptidase_M60"/>
    <property type="match status" value="1"/>
</dbReference>
<accession>A0ABP3AXR9</accession>
<comment type="caution">
    <text evidence="2">The sequence shown here is derived from an EMBL/GenBank/DDBJ whole genome shotgun (WGS) entry which is preliminary data.</text>
</comment>
<gene>
    <name evidence="2" type="ORF">MFLO_08602</name>
</gene>
<dbReference type="Gene3D" id="1.10.390.30">
    <property type="entry name" value="Peptidase M60, enhancin-like domain 3"/>
    <property type="match status" value="1"/>
</dbReference>
<name>A0ABP3AXR9_9LIST</name>
<dbReference type="Gene3D" id="3.40.390.80">
    <property type="entry name" value="Peptidase M60, enhancin-like domain 2"/>
    <property type="match status" value="1"/>
</dbReference>
<dbReference type="InterPro" id="IPR042279">
    <property type="entry name" value="Pep_M60_3"/>
</dbReference>
<dbReference type="PANTHER" id="PTHR15730">
    <property type="entry name" value="EXPERIMENTAL AUTOIMMUNE PROSTATITIS ANTIGEN 2-RELATED"/>
    <property type="match status" value="1"/>
</dbReference>
<dbReference type="SMART" id="SM01276">
    <property type="entry name" value="M60-like"/>
    <property type="match status" value="1"/>
</dbReference>
<evidence type="ECO:0000313" key="3">
    <source>
        <dbReference type="Proteomes" id="UP000019249"/>
    </source>
</evidence>
<dbReference type="EMBL" id="AODF01000016">
    <property type="protein sequence ID" value="EUJ31658.1"/>
    <property type="molecule type" value="Genomic_DNA"/>
</dbReference>
<proteinExistence type="predicted"/>
<sequence>MHFSGLILLMLVLCFWITPVSKEASAAEPSNTFVIQGNGKLIEEKNRLQRIRTVSELTPTQFYVKKGDRLTYKVSGGDGTPSRALIAIGTGGTSSGIIKNRTTYDTQQTLTADRDGVVSLINEQPSSQLTFEIISGGSRMPFFRLGETTNAEFTNQMKQYSASPYVQLVSKYASITVSYASAAKYLTNPQALMTYYDQFLEAQDRIEGISVTGRNDYAAIASGRYYHYVEASSGYMYATNEYMGFSGDAALRRLLGVTDKTSATELGWGIWHETGHQRQLNAMTWGQGVEVTVNIYSLASEKAISGSYGRLHDSYPNIQKYLATDDSTKDYDAQDNFVKFGMFGQLMEVFGDEFFPQLHQKYRLLGSAPYNDATKKQTLIVQTSELAQVNLIPFFKKWGIVADSATEQALTNLPELTQPIWLNTDKVKYRLELPQKKIYS</sequence>
<dbReference type="Proteomes" id="UP000019249">
    <property type="component" value="Unassembled WGS sequence"/>
</dbReference>
<dbReference type="PANTHER" id="PTHR15730:SF5">
    <property type="entry name" value="SI:CH211-210B2.2-RELATED"/>
    <property type="match status" value="1"/>
</dbReference>
<dbReference type="InterPro" id="IPR051244">
    <property type="entry name" value="TCAF"/>
</dbReference>
<dbReference type="PROSITE" id="PS51723">
    <property type="entry name" value="PEPTIDASE_M60"/>
    <property type="match status" value="1"/>
</dbReference>
<evidence type="ECO:0000259" key="1">
    <source>
        <dbReference type="PROSITE" id="PS51723"/>
    </source>
</evidence>
<dbReference type="InterPro" id="IPR031161">
    <property type="entry name" value="Peptidase_M60_dom"/>
</dbReference>
<keyword evidence="3" id="KW-1185">Reference proteome</keyword>
<protein>
    <recommendedName>
        <fullName evidence="1">Peptidase M60 domain-containing protein</fullName>
    </recommendedName>
</protein>
<evidence type="ECO:0000313" key="2">
    <source>
        <dbReference type="EMBL" id="EUJ31658.1"/>
    </source>
</evidence>
<reference evidence="2 3" key="1">
    <citation type="journal article" date="2014" name="Int. J. Syst. Evol. Microbiol.">
        <title>Listeria floridensis sp. nov., Listeria aquatica sp. nov., Listeria cornellensis sp. nov., Listeria riparia sp. nov. and Listeria grandensis sp. nov., from agricultural and natural environments.</title>
        <authorList>
            <person name="den Bakker H.C."/>
            <person name="Warchocki S."/>
            <person name="Wright E.M."/>
            <person name="Allred A.F."/>
            <person name="Ahlstrom C."/>
            <person name="Manuel C.S."/>
            <person name="Stasiewicz M.J."/>
            <person name="Burrell A."/>
            <person name="Roof S."/>
            <person name="Strawn L."/>
            <person name="Fortes E.D."/>
            <person name="Nightingale K.K."/>
            <person name="Kephart D."/>
            <person name="Wiedmann M."/>
        </authorList>
    </citation>
    <scope>NUCLEOTIDE SEQUENCE [LARGE SCALE GENOMIC DNA]</scope>
    <source>
        <strain evidence="2 3">FSL S10-1187</strain>
    </source>
</reference>